<sequence length="109" mass="11953">MVVVVVVVISRALGDFQWPCMESMLGLRVEIISLHSDEDQAGLFAGVLSSLSPPRKHQACHAGMLLCLCDRSPHTLLGAAPPPEEAEAFAHMQRKHMCLKYPGCWGKEN</sequence>
<proteinExistence type="predicted"/>
<dbReference type="Proteomes" id="UP001153269">
    <property type="component" value="Unassembled WGS sequence"/>
</dbReference>
<keyword evidence="2" id="KW-1185">Reference proteome</keyword>
<protein>
    <submittedName>
        <fullName evidence="1">Uncharacterized protein</fullName>
    </submittedName>
</protein>
<dbReference type="AlphaFoldDB" id="A0A9N7ZE77"/>
<evidence type="ECO:0000313" key="2">
    <source>
        <dbReference type="Proteomes" id="UP001153269"/>
    </source>
</evidence>
<evidence type="ECO:0000313" key="1">
    <source>
        <dbReference type="EMBL" id="CAB1458609.1"/>
    </source>
</evidence>
<dbReference type="EMBL" id="CADEAL010004395">
    <property type="protein sequence ID" value="CAB1458609.1"/>
    <property type="molecule type" value="Genomic_DNA"/>
</dbReference>
<comment type="caution">
    <text evidence="1">The sequence shown here is derived from an EMBL/GenBank/DDBJ whole genome shotgun (WGS) entry which is preliminary data.</text>
</comment>
<accession>A0A9N7ZE77</accession>
<gene>
    <name evidence="1" type="ORF">PLEPLA_LOCUS46439</name>
</gene>
<reference evidence="1" key="1">
    <citation type="submission" date="2020-03" db="EMBL/GenBank/DDBJ databases">
        <authorList>
            <person name="Weist P."/>
        </authorList>
    </citation>
    <scope>NUCLEOTIDE SEQUENCE</scope>
</reference>
<name>A0A9N7ZE77_PLEPL</name>
<organism evidence="1 2">
    <name type="scientific">Pleuronectes platessa</name>
    <name type="common">European plaice</name>
    <dbReference type="NCBI Taxonomy" id="8262"/>
    <lineage>
        <taxon>Eukaryota</taxon>
        <taxon>Metazoa</taxon>
        <taxon>Chordata</taxon>
        <taxon>Craniata</taxon>
        <taxon>Vertebrata</taxon>
        <taxon>Euteleostomi</taxon>
        <taxon>Actinopterygii</taxon>
        <taxon>Neopterygii</taxon>
        <taxon>Teleostei</taxon>
        <taxon>Neoteleostei</taxon>
        <taxon>Acanthomorphata</taxon>
        <taxon>Carangaria</taxon>
        <taxon>Pleuronectiformes</taxon>
        <taxon>Pleuronectoidei</taxon>
        <taxon>Pleuronectidae</taxon>
        <taxon>Pleuronectes</taxon>
    </lineage>
</organism>